<keyword evidence="11" id="KW-1185">Reference proteome</keyword>
<name>A0A8S1QKZ8_9CILI</name>
<dbReference type="SMART" id="SM01083">
    <property type="entry name" value="Cir_N"/>
    <property type="match status" value="1"/>
</dbReference>
<comment type="subcellular location">
    <subcellularLocation>
        <location evidence="1">Nucleus</location>
    </subcellularLocation>
</comment>
<proteinExistence type="inferred from homology"/>
<evidence type="ECO:0000313" key="11">
    <source>
        <dbReference type="Proteomes" id="UP000692954"/>
    </source>
</evidence>
<evidence type="ECO:0000256" key="6">
    <source>
        <dbReference type="ARBA" id="ARBA00023187"/>
    </source>
</evidence>
<comment type="caution">
    <text evidence="10">The sequence shown here is derived from an EMBL/GenBank/DDBJ whole genome shotgun (WGS) entry which is preliminary data.</text>
</comment>
<dbReference type="OrthoDB" id="21123at2759"/>
<dbReference type="GO" id="GO:0000398">
    <property type="term" value="P:mRNA splicing, via spliceosome"/>
    <property type="evidence" value="ECO:0007669"/>
    <property type="project" value="TreeGrafter"/>
</dbReference>
<feature type="compositionally biased region" description="Basic residues" evidence="8">
    <location>
        <begin position="174"/>
        <end position="208"/>
    </location>
</feature>
<keyword evidence="7" id="KW-0539">Nucleus</keyword>
<feature type="compositionally biased region" description="Low complexity" evidence="8">
    <location>
        <begin position="209"/>
        <end position="219"/>
    </location>
</feature>
<dbReference type="Pfam" id="PF10197">
    <property type="entry name" value="Cir_N"/>
    <property type="match status" value="1"/>
</dbReference>
<dbReference type="InterPro" id="IPR019339">
    <property type="entry name" value="CIR_N_dom"/>
</dbReference>
<protein>
    <recommendedName>
        <fullName evidence="9">CBF1-interacting co-repressor CIR N-terminal domain-containing protein</fullName>
    </recommendedName>
</protein>
<dbReference type="InterPro" id="IPR022209">
    <property type="entry name" value="CWC25"/>
</dbReference>
<dbReference type="GO" id="GO:0005684">
    <property type="term" value="C:U2-type spliceosomal complex"/>
    <property type="evidence" value="ECO:0007669"/>
    <property type="project" value="TreeGrafter"/>
</dbReference>
<evidence type="ECO:0000313" key="10">
    <source>
        <dbReference type="EMBL" id="CAD8116362.1"/>
    </source>
</evidence>
<evidence type="ECO:0000256" key="5">
    <source>
        <dbReference type="ARBA" id="ARBA00023054"/>
    </source>
</evidence>
<dbReference type="InterPro" id="IPR051376">
    <property type="entry name" value="CWC25_splicing_factor"/>
</dbReference>
<feature type="region of interest" description="Disordered" evidence="8">
    <location>
        <begin position="172"/>
        <end position="234"/>
    </location>
</feature>
<reference evidence="10" key="1">
    <citation type="submission" date="2021-01" db="EMBL/GenBank/DDBJ databases">
        <authorList>
            <consortium name="Genoscope - CEA"/>
            <person name="William W."/>
        </authorList>
    </citation>
    <scope>NUCLEOTIDE SEQUENCE</scope>
</reference>
<dbReference type="AlphaFoldDB" id="A0A8S1QKZ8"/>
<dbReference type="PANTHER" id="PTHR16196">
    <property type="entry name" value="CELL CYCLE CONTROL PROTEIN CWF25"/>
    <property type="match status" value="1"/>
</dbReference>
<dbReference type="Proteomes" id="UP000692954">
    <property type="component" value="Unassembled WGS sequence"/>
</dbReference>
<evidence type="ECO:0000256" key="8">
    <source>
        <dbReference type="SAM" id="MobiDB-lite"/>
    </source>
</evidence>
<evidence type="ECO:0000256" key="7">
    <source>
        <dbReference type="ARBA" id="ARBA00023242"/>
    </source>
</evidence>
<dbReference type="Pfam" id="PF12542">
    <property type="entry name" value="CWC25"/>
    <property type="match status" value="1"/>
</dbReference>
<keyword evidence="3" id="KW-0507">mRNA processing</keyword>
<gene>
    <name evidence="10" type="ORF">PSON_ATCC_30995.1.T1100183</name>
</gene>
<feature type="compositionally biased region" description="Polar residues" evidence="8">
    <location>
        <begin position="224"/>
        <end position="234"/>
    </location>
</feature>
<evidence type="ECO:0000256" key="2">
    <source>
        <dbReference type="ARBA" id="ARBA00006695"/>
    </source>
</evidence>
<evidence type="ECO:0000256" key="3">
    <source>
        <dbReference type="ARBA" id="ARBA00022664"/>
    </source>
</evidence>
<keyword evidence="4" id="KW-0747">Spliceosome</keyword>
<comment type="similarity">
    <text evidence="2">Belongs to the CWC25 family.</text>
</comment>
<keyword evidence="5" id="KW-0175">Coiled coil</keyword>
<sequence length="350" mass="41178">MGLNYLQKKNWHPGSLKNQEIVWIREQIQADIIKREQERAKKLAEEKNIEELKRIQVEAGLIPKSHLDRMEWMYDVSKLEKQNQNSAEEYLLGKTATPQEVEKLTDQREKAKQTQQYQTVFKEETTNAKCEDFVLVHEDPMFQIMKGEQSIKQVLLQNPLKVKQLQEKIEANKKIKKEKSHKDKKDKKKKKKDKKDKKSSKKSKKHNRSSSSSSSTSSSKDQEISTAISTGSQHSQIYQQYLKERLGNIAVTDEHGNVKADFSLMKKKYRKNLNPQISYDEQRNQMAADGQQRLQQQLKQFEEEPNQQSQAVGGGQFLNKIRKDIYNQNDSNAYHDRIKRNRHFQERFNE</sequence>
<dbReference type="PANTHER" id="PTHR16196:SF0">
    <property type="entry name" value="PRE-MRNA-SPLICING FACTOR CWC25 HOMOLOG"/>
    <property type="match status" value="1"/>
</dbReference>
<evidence type="ECO:0000259" key="9">
    <source>
        <dbReference type="SMART" id="SM01083"/>
    </source>
</evidence>
<evidence type="ECO:0000256" key="4">
    <source>
        <dbReference type="ARBA" id="ARBA00022728"/>
    </source>
</evidence>
<feature type="domain" description="CBF1-interacting co-repressor CIR N-terminal" evidence="9">
    <location>
        <begin position="10"/>
        <end position="46"/>
    </location>
</feature>
<evidence type="ECO:0000256" key="1">
    <source>
        <dbReference type="ARBA" id="ARBA00004123"/>
    </source>
</evidence>
<dbReference type="EMBL" id="CAJJDN010000110">
    <property type="protein sequence ID" value="CAD8116362.1"/>
    <property type="molecule type" value="Genomic_DNA"/>
</dbReference>
<keyword evidence="6" id="KW-0508">mRNA splicing</keyword>
<accession>A0A8S1QKZ8</accession>
<organism evidence="10 11">
    <name type="scientific">Paramecium sonneborni</name>
    <dbReference type="NCBI Taxonomy" id="65129"/>
    <lineage>
        <taxon>Eukaryota</taxon>
        <taxon>Sar</taxon>
        <taxon>Alveolata</taxon>
        <taxon>Ciliophora</taxon>
        <taxon>Intramacronucleata</taxon>
        <taxon>Oligohymenophorea</taxon>
        <taxon>Peniculida</taxon>
        <taxon>Parameciidae</taxon>
        <taxon>Paramecium</taxon>
    </lineage>
</organism>